<dbReference type="eggNOG" id="COG4293">
    <property type="taxonomic scope" value="Bacteria"/>
</dbReference>
<evidence type="ECO:0008006" key="3">
    <source>
        <dbReference type="Google" id="ProtNLM"/>
    </source>
</evidence>
<protein>
    <recommendedName>
        <fullName evidence="3">DUF1802 family protein</fullName>
    </recommendedName>
</protein>
<dbReference type="HOGENOM" id="CLU_085858_3_0_0"/>
<reference evidence="1 2" key="1">
    <citation type="submission" date="2012-02" db="EMBL/GenBank/DDBJ databases">
        <title>Complete genome sequence of Phycisphaera mikurensis NBRC 102666.</title>
        <authorList>
            <person name="Ankai A."/>
            <person name="Hosoyama A."/>
            <person name="Terui Y."/>
            <person name="Sekine M."/>
            <person name="Fukai R."/>
            <person name="Kato Y."/>
            <person name="Nakamura S."/>
            <person name="Yamada-Narita S."/>
            <person name="Kawakoshi A."/>
            <person name="Fukunaga Y."/>
            <person name="Yamazaki S."/>
            <person name="Fujita N."/>
        </authorList>
    </citation>
    <scope>NUCLEOTIDE SEQUENCE [LARGE SCALE GENOMIC DNA]</scope>
    <source>
        <strain evidence="2">NBRC 102666 / KCTC 22515 / FYK2301M01</strain>
    </source>
</reference>
<dbReference type="Proteomes" id="UP000007881">
    <property type="component" value="Chromosome"/>
</dbReference>
<dbReference type="EMBL" id="AP012338">
    <property type="protein sequence ID" value="BAM05020.1"/>
    <property type="molecule type" value="Genomic_DNA"/>
</dbReference>
<accession>I0IID2</accession>
<evidence type="ECO:0000313" key="2">
    <source>
        <dbReference type="Proteomes" id="UP000007881"/>
    </source>
</evidence>
<dbReference type="RefSeq" id="WP_014438230.1">
    <property type="nucleotide sequence ID" value="NC_017080.1"/>
</dbReference>
<keyword evidence="2" id="KW-1185">Reference proteome</keyword>
<dbReference type="AlphaFoldDB" id="I0IID2"/>
<dbReference type="Pfam" id="PF08819">
    <property type="entry name" value="DUF1802"/>
    <property type="match status" value="1"/>
</dbReference>
<evidence type="ECO:0000313" key="1">
    <source>
        <dbReference type="EMBL" id="BAM05020.1"/>
    </source>
</evidence>
<dbReference type="STRING" id="1142394.PSMK_28610"/>
<proteinExistence type="predicted"/>
<sequence>MSDGAAVEVALKEWAIVCDLLAAGRMSFLLRKGGVHEDHGPGRFRLEEERFALFPAWEHEKLAWIKPDWLGGMRSEPVEEQPETLAIRAVAGVARAWVVPSREAFDRLEGLHPWAEPQVDLRFGYKPERPLYAVALRVTRLAEPRVIANRPAYAGCRSWVPLGGEAAVDPIGDPAVEPAELERRLAAIDAALG</sequence>
<name>I0IID2_PHYMF</name>
<dbReference type="KEGG" id="phm:PSMK_28610"/>
<gene>
    <name evidence="1" type="ordered locus">PSMK_28610</name>
</gene>
<dbReference type="InterPro" id="IPR014923">
    <property type="entry name" value="DUF1802"/>
</dbReference>
<organism evidence="1 2">
    <name type="scientific">Phycisphaera mikurensis (strain NBRC 102666 / KCTC 22515 / FYK2301M01)</name>
    <dbReference type="NCBI Taxonomy" id="1142394"/>
    <lineage>
        <taxon>Bacteria</taxon>
        <taxon>Pseudomonadati</taxon>
        <taxon>Planctomycetota</taxon>
        <taxon>Phycisphaerae</taxon>
        <taxon>Phycisphaerales</taxon>
        <taxon>Phycisphaeraceae</taxon>
        <taxon>Phycisphaera</taxon>
    </lineage>
</organism>